<feature type="non-terminal residue" evidence="2">
    <location>
        <position position="1"/>
    </location>
</feature>
<feature type="compositionally biased region" description="Low complexity" evidence="1">
    <location>
        <begin position="162"/>
        <end position="171"/>
    </location>
</feature>
<evidence type="ECO:0000256" key="1">
    <source>
        <dbReference type="SAM" id="MobiDB-lite"/>
    </source>
</evidence>
<protein>
    <submittedName>
        <fullName evidence="2">Uncharacterized protein</fullName>
    </submittedName>
</protein>
<reference evidence="2" key="1">
    <citation type="submission" date="2020-02" db="EMBL/GenBank/DDBJ databases">
        <authorList>
            <person name="Meier V. D."/>
        </authorList>
    </citation>
    <scope>NUCLEOTIDE SEQUENCE</scope>
    <source>
        <strain evidence="2">AVDCRST_MAG64</strain>
    </source>
</reference>
<sequence>DHPDRRHPAVRPVHAGRGDLGQQPGVGRPGRGHRPRGRAVRDRAGRERGRRPVVHRRGAGPVAGRRRGPVRPAAARVLLADQARPGQRRADRVRAGRRELEDRPRVGPAGGTAQAPRHDQRRGRRDRRLAGPGQHRHQPGGRERVLHVAPAAVQREERPARVGRGAAARTG</sequence>
<evidence type="ECO:0000313" key="2">
    <source>
        <dbReference type="EMBL" id="CAA9403104.1"/>
    </source>
</evidence>
<feature type="region of interest" description="Disordered" evidence="1">
    <location>
        <begin position="1"/>
        <end position="171"/>
    </location>
</feature>
<gene>
    <name evidence="2" type="ORF">AVDCRST_MAG64-1831</name>
</gene>
<dbReference type="EMBL" id="CADCUQ010000418">
    <property type="protein sequence ID" value="CAA9403104.1"/>
    <property type="molecule type" value="Genomic_DNA"/>
</dbReference>
<feature type="compositionally biased region" description="Basic and acidic residues" evidence="1">
    <location>
        <begin position="88"/>
        <end position="105"/>
    </location>
</feature>
<feature type="non-terminal residue" evidence="2">
    <location>
        <position position="171"/>
    </location>
</feature>
<accession>A0A6J4P2G8</accession>
<feature type="compositionally biased region" description="Basic residues" evidence="1">
    <location>
        <begin position="48"/>
        <end position="69"/>
    </location>
</feature>
<dbReference type="AlphaFoldDB" id="A0A6J4P2G8"/>
<organism evidence="2">
    <name type="scientific">uncultured Phycisphaerae bacterium</name>
    <dbReference type="NCBI Taxonomy" id="904963"/>
    <lineage>
        <taxon>Bacteria</taxon>
        <taxon>Pseudomonadati</taxon>
        <taxon>Planctomycetota</taxon>
        <taxon>Phycisphaerae</taxon>
        <taxon>environmental samples</taxon>
    </lineage>
</organism>
<name>A0A6J4P2G8_9BACT</name>
<proteinExistence type="predicted"/>